<keyword evidence="4" id="KW-1185">Reference proteome</keyword>
<dbReference type="RefSeq" id="XP_024664169.1">
    <property type="nucleotide sequence ID" value="XM_024808401.1"/>
</dbReference>
<gene>
    <name evidence="3" type="ORF">B9G98_01844</name>
</gene>
<dbReference type="PANTHER" id="PTHR13349">
    <property type="entry name" value="TRANSLATION MACHINERY-ASSOCIATED PROTEIN 16"/>
    <property type="match status" value="1"/>
</dbReference>
<protein>
    <submittedName>
        <fullName evidence="3">Translation machinery-associated protein 16</fullName>
    </submittedName>
</protein>
<dbReference type="Pfam" id="PF11176">
    <property type="entry name" value="Tma16"/>
    <property type="match status" value="1"/>
</dbReference>
<accession>A0A2T0FGW0</accession>
<sequence>MPIAKSLGKVQKQKGGTKLHPKGRKIKQLTRAQLRQDKLQTNKSMRSDAQSQKLLRLHFFKSFIEKIEQESYTIPEIHDMIVAYIERNSDELDQLKSQRRPGRPSSSRQDSLQMQLEYDDREYNDGFTLPDLRDPQVVKALKAWKGSVGGTNTLVSIRIARDASEPC</sequence>
<name>A0A2T0FGW0_9ASCO</name>
<dbReference type="PANTHER" id="PTHR13349:SF2">
    <property type="entry name" value="TRANSLATION MACHINERY-ASSOCIATED PROTEIN 16"/>
    <property type="match status" value="1"/>
</dbReference>
<dbReference type="InterPro" id="IPR038356">
    <property type="entry name" value="Tma16_sf"/>
</dbReference>
<evidence type="ECO:0000256" key="1">
    <source>
        <dbReference type="ARBA" id="ARBA00034127"/>
    </source>
</evidence>
<dbReference type="STRING" id="45607.A0A2T0FGW0"/>
<dbReference type="OrthoDB" id="270284at2759"/>
<dbReference type="AlphaFoldDB" id="A0A2T0FGW0"/>
<feature type="region of interest" description="Disordered" evidence="2">
    <location>
        <begin position="1"/>
        <end position="30"/>
    </location>
</feature>
<evidence type="ECO:0000256" key="2">
    <source>
        <dbReference type="SAM" id="MobiDB-lite"/>
    </source>
</evidence>
<reference evidence="3 4" key="1">
    <citation type="submission" date="2017-04" db="EMBL/GenBank/DDBJ databases">
        <title>Genome sequencing of [Candida] sorbophila.</title>
        <authorList>
            <person name="Ahn J.O."/>
        </authorList>
    </citation>
    <scope>NUCLEOTIDE SEQUENCE [LARGE SCALE GENOMIC DNA]</scope>
    <source>
        <strain evidence="3 4">DS02</strain>
    </source>
</reference>
<comment type="similarity">
    <text evidence="1">Belongs to the TMA16 family.</text>
</comment>
<dbReference type="EMBL" id="NDIQ01000021">
    <property type="protein sequence ID" value="PRT54224.1"/>
    <property type="molecule type" value="Genomic_DNA"/>
</dbReference>
<evidence type="ECO:0000313" key="4">
    <source>
        <dbReference type="Proteomes" id="UP000238350"/>
    </source>
</evidence>
<dbReference type="Proteomes" id="UP000238350">
    <property type="component" value="Unassembled WGS sequence"/>
</dbReference>
<dbReference type="GO" id="GO:0005634">
    <property type="term" value="C:nucleus"/>
    <property type="evidence" value="ECO:0007669"/>
    <property type="project" value="TreeGrafter"/>
</dbReference>
<evidence type="ECO:0000313" key="3">
    <source>
        <dbReference type="EMBL" id="PRT54224.1"/>
    </source>
</evidence>
<dbReference type="Gene3D" id="1.20.1440.170">
    <property type="entry name" value="Translation machinery-associated protein 16-like"/>
    <property type="match status" value="1"/>
</dbReference>
<dbReference type="GeneID" id="36515592"/>
<proteinExistence type="inferred from homology"/>
<organism evidence="3 4">
    <name type="scientific">Wickerhamiella sorbophila</name>
    <dbReference type="NCBI Taxonomy" id="45607"/>
    <lineage>
        <taxon>Eukaryota</taxon>
        <taxon>Fungi</taxon>
        <taxon>Dikarya</taxon>
        <taxon>Ascomycota</taxon>
        <taxon>Saccharomycotina</taxon>
        <taxon>Dipodascomycetes</taxon>
        <taxon>Dipodascales</taxon>
        <taxon>Trichomonascaceae</taxon>
        <taxon>Wickerhamiella</taxon>
    </lineage>
</organism>
<feature type="compositionally biased region" description="Basic residues" evidence="2">
    <location>
        <begin position="11"/>
        <end position="28"/>
    </location>
</feature>
<dbReference type="InterPro" id="IPR021346">
    <property type="entry name" value="Tma16"/>
</dbReference>
<comment type="caution">
    <text evidence="3">The sequence shown here is derived from an EMBL/GenBank/DDBJ whole genome shotgun (WGS) entry which is preliminary data.</text>
</comment>